<dbReference type="PROSITE" id="PS50157">
    <property type="entry name" value="ZINC_FINGER_C2H2_2"/>
    <property type="match status" value="2"/>
</dbReference>
<dbReference type="Gene3D" id="3.30.160.60">
    <property type="entry name" value="Classic Zinc Finger"/>
    <property type="match status" value="2"/>
</dbReference>
<keyword evidence="3" id="KW-0677">Repeat</keyword>
<dbReference type="OrthoDB" id="624345at2759"/>
<dbReference type="PANTHER" id="PTHR40626:SF32">
    <property type="entry name" value="ZINC FINGER PROTEIN RST2"/>
    <property type="match status" value="1"/>
</dbReference>
<dbReference type="InterPro" id="IPR013087">
    <property type="entry name" value="Znf_C2H2_type"/>
</dbReference>
<dbReference type="EMBL" id="SRPS01000075">
    <property type="protein sequence ID" value="KAG5970536.1"/>
    <property type="molecule type" value="Genomic_DNA"/>
</dbReference>
<dbReference type="PANTHER" id="PTHR40626">
    <property type="entry name" value="MIP31509P"/>
    <property type="match status" value="1"/>
</dbReference>
<evidence type="ECO:0000256" key="7">
    <source>
        <dbReference type="ARBA" id="ARBA00023163"/>
    </source>
</evidence>
<dbReference type="GO" id="GO:0000978">
    <property type="term" value="F:RNA polymerase II cis-regulatory region sequence-specific DNA binding"/>
    <property type="evidence" value="ECO:0007669"/>
    <property type="project" value="InterPro"/>
</dbReference>
<evidence type="ECO:0000256" key="10">
    <source>
        <dbReference type="SAM" id="MobiDB-lite"/>
    </source>
</evidence>
<feature type="region of interest" description="Disordered" evidence="10">
    <location>
        <begin position="272"/>
        <end position="310"/>
    </location>
</feature>
<feature type="domain" description="C2H2-type" evidence="11">
    <location>
        <begin position="234"/>
        <end position="261"/>
    </location>
</feature>
<keyword evidence="4 9" id="KW-0863">Zinc-finger</keyword>
<evidence type="ECO:0000313" key="12">
    <source>
        <dbReference type="EMBL" id="KAG5970536.1"/>
    </source>
</evidence>
<evidence type="ECO:0000256" key="1">
    <source>
        <dbReference type="ARBA" id="ARBA00004123"/>
    </source>
</evidence>
<evidence type="ECO:0000256" key="4">
    <source>
        <dbReference type="ARBA" id="ARBA00022771"/>
    </source>
</evidence>
<evidence type="ECO:0000259" key="11">
    <source>
        <dbReference type="PROSITE" id="PS50157"/>
    </source>
</evidence>
<sequence length="801" mass="88540">MAATFRPVNSLIDEPIREEPHMTARNYPPPSATPRPGAFHQSQLQDRSSRHEDSNTPMRTTATPPFRPVNSLIDEPIKEESHMTTRPSSSSFSSTPRPSTTLQQSQLREPSSRHDDSKTPTRATFAPTSEQKSSASSDSKDHVPRRETTLRSNKLSRRDSIDVEMDESDGENGITGEDGVCSDNESIAADGSKSGRRKKSQRFYCTDFPPCTLSFTRSEHLARHIRKHTGERPFKCHCSRRFSRLDNLRQHAQTVHVNEDIPLDSLAATGSRFQRQMRNPERVRQAGSRARASTGGSAGGPIRGHSKSLSTSSIISIGSVGLGYPNSPNELRRRPPPLVMASDPRSRLSVESYRSTGADSAYSYHPASPGDFSTPTSATYSTAQSSPRWNPGVCSPTNSSHLRSQSMYSSDDRTPSRRLSVPSSVHPFQSAAGHHHFNGYSSGHPTMNGSHSGPFAPSTMTNANMAASPSSSTSAWPDRRDSVSSNPDEAWRRRTWHPDSMRHYATQQPNQASQLAAATQAVRPNPPPPIANPANSQASLRLPGIESFDPHHLRRHASPPPQPQQQHQHQHQQHHQQQRGPSPMAIDAESSPYRRPYQPGASEMMQPEERRNLNMYDASLQRGLNRLDINHKTPPRDSAGSWASDANRAMAQVEHVQMNQPTVRFEDQRPPLRHYGPTPAAGRPFHQHSVSAPSITIPRENKRHGWYHGPLSPPPQGGGGGGNHAQYVQDTRTTHVDRIVHPNFNAFSGFPARDQQQPSHASHVEHAQQERQERQGNPESMRRLEALVAVATSEGTAAAAY</sequence>
<keyword evidence="8" id="KW-0539">Nucleus</keyword>
<dbReference type="Proteomes" id="UP000784919">
    <property type="component" value="Unassembled WGS sequence"/>
</dbReference>
<feature type="compositionally biased region" description="Basic and acidic residues" evidence="10">
    <location>
        <begin position="138"/>
        <end position="149"/>
    </location>
</feature>
<keyword evidence="2" id="KW-0479">Metal-binding</keyword>
<organism evidence="12 13">
    <name type="scientific">Claviceps arundinis</name>
    <dbReference type="NCBI Taxonomy" id="1623583"/>
    <lineage>
        <taxon>Eukaryota</taxon>
        <taxon>Fungi</taxon>
        <taxon>Dikarya</taxon>
        <taxon>Ascomycota</taxon>
        <taxon>Pezizomycotina</taxon>
        <taxon>Sordariomycetes</taxon>
        <taxon>Hypocreomycetidae</taxon>
        <taxon>Hypocreales</taxon>
        <taxon>Clavicipitaceae</taxon>
        <taxon>Claviceps</taxon>
    </lineage>
</organism>
<dbReference type="FunFam" id="3.30.160.60:FF:000606">
    <property type="entry name" value="C2H2 transcription factor, putative"/>
    <property type="match status" value="1"/>
</dbReference>
<evidence type="ECO:0000256" key="9">
    <source>
        <dbReference type="PROSITE-ProRule" id="PRU00042"/>
    </source>
</evidence>
<evidence type="ECO:0000256" key="2">
    <source>
        <dbReference type="ARBA" id="ARBA00022723"/>
    </source>
</evidence>
<name>A0A9P7MUK7_9HYPO</name>
<feature type="compositionally biased region" description="Polar residues" evidence="10">
    <location>
        <begin position="395"/>
        <end position="409"/>
    </location>
</feature>
<dbReference type="InterPro" id="IPR036236">
    <property type="entry name" value="Znf_C2H2_sf"/>
</dbReference>
<evidence type="ECO:0000256" key="6">
    <source>
        <dbReference type="ARBA" id="ARBA00023015"/>
    </source>
</evidence>
<evidence type="ECO:0000313" key="13">
    <source>
        <dbReference type="Proteomes" id="UP000784919"/>
    </source>
</evidence>
<dbReference type="GO" id="GO:0000981">
    <property type="term" value="F:DNA-binding transcription factor activity, RNA polymerase II-specific"/>
    <property type="evidence" value="ECO:0007669"/>
    <property type="project" value="InterPro"/>
</dbReference>
<comment type="caution">
    <text evidence="12">The sequence shown here is derived from an EMBL/GenBank/DDBJ whole genome shotgun (WGS) entry which is preliminary data.</text>
</comment>
<feature type="compositionally biased region" description="Polar residues" evidence="10">
    <location>
        <begin position="120"/>
        <end position="131"/>
    </location>
</feature>
<feature type="compositionally biased region" description="Low complexity" evidence="10">
    <location>
        <begin position="84"/>
        <end position="101"/>
    </location>
</feature>
<protein>
    <recommendedName>
        <fullName evidence="11">C2H2-type domain-containing protein</fullName>
    </recommendedName>
</protein>
<feature type="region of interest" description="Disordered" evidence="10">
    <location>
        <begin position="375"/>
        <end position="537"/>
    </location>
</feature>
<dbReference type="GO" id="GO:0051701">
    <property type="term" value="P:biological process involved in interaction with host"/>
    <property type="evidence" value="ECO:0007669"/>
    <property type="project" value="UniProtKB-ARBA"/>
</dbReference>
<dbReference type="SUPFAM" id="SSF57667">
    <property type="entry name" value="beta-beta-alpha zinc fingers"/>
    <property type="match status" value="1"/>
</dbReference>
<dbReference type="GO" id="GO:0005634">
    <property type="term" value="C:nucleus"/>
    <property type="evidence" value="ECO:0007669"/>
    <property type="project" value="UniProtKB-SubCell"/>
</dbReference>
<dbReference type="GO" id="GO:0008270">
    <property type="term" value="F:zinc ion binding"/>
    <property type="evidence" value="ECO:0007669"/>
    <property type="project" value="UniProtKB-KW"/>
</dbReference>
<feature type="compositionally biased region" description="Basic residues" evidence="10">
    <location>
        <begin position="568"/>
        <end position="577"/>
    </location>
</feature>
<keyword evidence="7" id="KW-0804">Transcription</keyword>
<dbReference type="GO" id="GO:0000785">
    <property type="term" value="C:chromatin"/>
    <property type="evidence" value="ECO:0007669"/>
    <property type="project" value="TreeGrafter"/>
</dbReference>
<dbReference type="InterPro" id="IPR051059">
    <property type="entry name" value="VerF-like"/>
</dbReference>
<keyword evidence="5" id="KW-0862">Zinc</keyword>
<reference evidence="12" key="1">
    <citation type="journal article" date="2020" name="bioRxiv">
        <title>Whole genome comparisons of ergot fungi reveals the divergence and evolution of species within the genus Claviceps are the result of varying mechanisms driving genome evolution and host range expansion.</title>
        <authorList>
            <person name="Wyka S.A."/>
            <person name="Mondo S.J."/>
            <person name="Liu M."/>
            <person name="Dettman J."/>
            <person name="Nalam V."/>
            <person name="Broders K.D."/>
        </authorList>
    </citation>
    <scope>NUCLEOTIDE SEQUENCE</scope>
    <source>
        <strain evidence="12">CCC 1102</strain>
    </source>
</reference>
<evidence type="ECO:0000256" key="5">
    <source>
        <dbReference type="ARBA" id="ARBA00022833"/>
    </source>
</evidence>
<accession>A0A9P7MUK7</accession>
<evidence type="ECO:0000256" key="3">
    <source>
        <dbReference type="ARBA" id="ARBA00022737"/>
    </source>
</evidence>
<feature type="compositionally biased region" description="Basic and acidic residues" evidence="10">
    <location>
        <begin position="762"/>
        <end position="780"/>
    </location>
</feature>
<feature type="compositionally biased region" description="Basic and acidic residues" evidence="10">
    <location>
        <begin position="489"/>
        <end position="502"/>
    </location>
</feature>
<feature type="compositionally biased region" description="Low complexity" evidence="10">
    <location>
        <begin position="460"/>
        <end position="475"/>
    </location>
</feature>
<feature type="domain" description="C2H2-type" evidence="11">
    <location>
        <begin position="203"/>
        <end position="233"/>
    </location>
</feature>
<evidence type="ECO:0000256" key="8">
    <source>
        <dbReference type="ARBA" id="ARBA00023242"/>
    </source>
</evidence>
<feature type="compositionally biased region" description="Basic and acidic residues" evidence="10">
    <location>
        <begin position="110"/>
        <end position="119"/>
    </location>
</feature>
<keyword evidence="6" id="KW-0805">Transcription regulation</keyword>
<proteinExistence type="predicted"/>
<feature type="compositionally biased region" description="Polar residues" evidence="10">
    <location>
        <begin position="375"/>
        <end position="388"/>
    </location>
</feature>
<dbReference type="AlphaFoldDB" id="A0A9P7MUK7"/>
<feature type="region of interest" description="Disordered" evidence="10">
    <location>
        <begin position="748"/>
        <end position="780"/>
    </location>
</feature>
<feature type="region of interest" description="Disordered" evidence="10">
    <location>
        <begin position="550"/>
        <end position="608"/>
    </location>
</feature>
<feature type="compositionally biased region" description="Polar residues" evidence="10">
    <location>
        <begin position="439"/>
        <end position="451"/>
    </location>
</feature>
<dbReference type="FunFam" id="3.30.160.60:FF:000758">
    <property type="entry name" value="C2H2 transcription factor, putative"/>
    <property type="match status" value="1"/>
</dbReference>
<comment type="subcellular location">
    <subcellularLocation>
        <location evidence="1">Nucleus</location>
    </subcellularLocation>
</comment>
<feature type="region of interest" description="Disordered" evidence="10">
    <location>
        <begin position="322"/>
        <end position="354"/>
    </location>
</feature>
<feature type="region of interest" description="Disordered" evidence="10">
    <location>
        <begin position="1"/>
        <end position="200"/>
    </location>
</feature>
<gene>
    <name evidence="12" type="ORF">E4U56_007595</name>
</gene>
<feature type="compositionally biased region" description="Polar residues" evidence="10">
    <location>
        <begin position="505"/>
        <end position="517"/>
    </location>
</feature>
<feature type="compositionally biased region" description="Low complexity" evidence="10">
    <location>
        <begin position="285"/>
        <end position="295"/>
    </location>
</feature>